<dbReference type="OrthoDB" id="10660at2"/>
<feature type="transmembrane region" description="Helical" evidence="2">
    <location>
        <begin position="26"/>
        <end position="45"/>
    </location>
</feature>
<evidence type="ECO:0000313" key="6">
    <source>
        <dbReference type="Proteomes" id="UP000187408"/>
    </source>
</evidence>
<keyword evidence="2" id="KW-0472">Membrane</keyword>
<dbReference type="PANTHER" id="PTHR43833:SF9">
    <property type="entry name" value="POTASSIUM CHANNEL PROTEIN YUGO-RELATED"/>
    <property type="match status" value="1"/>
</dbReference>
<evidence type="ECO:0000259" key="4">
    <source>
        <dbReference type="PROSITE" id="PS51202"/>
    </source>
</evidence>
<dbReference type="InterPro" id="IPR036721">
    <property type="entry name" value="RCK_C_sf"/>
</dbReference>
<dbReference type="SUPFAM" id="SSF81324">
    <property type="entry name" value="Voltage-gated potassium channels"/>
    <property type="match status" value="1"/>
</dbReference>
<dbReference type="InterPro" id="IPR003148">
    <property type="entry name" value="RCK_N"/>
</dbReference>
<dbReference type="PANTHER" id="PTHR43833">
    <property type="entry name" value="POTASSIUM CHANNEL PROTEIN 2-RELATED-RELATED"/>
    <property type="match status" value="1"/>
</dbReference>
<dbReference type="GO" id="GO:0006813">
    <property type="term" value="P:potassium ion transport"/>
    <property type="evidence" value="ECO:0007669"/>
    <property type="project" value="InterPro"/>
</dbReference>
<proteinExistence type="predicted"/>
<dbReference type="Pfam" id="PF02254">
    <property type="entry name" value="TrkA_N"/>
    <property type="match status" value="1"/>
</dbReference>
<dbReference type="GO" id="GO:0008324">
    <property type="term" value="F:monoatomic cation transmembrane transporter activity"/>
    <property type="evidence" value="ECO:0007669"/>
    <property type="project" value="InterPro"/>
</dbReference>
<dbReference type="PROSITE" id="PS51201">
    <property type="entry name" value="RCK_N"/>
    <property type="match status" value="1"/>
</dbReference>
<keyword evidence="2" id="KW-1133">Transmembrane helix</keyword>
<feature type="transmembrane region" description="Helical" evidence="2">
    <location>
        <begin position="81"/>
        <end position="103"/>
    </location>
</feature>
<sequence>MKKIEKRIPSEFGQDRILEILMKFRPPLIIALITIMISTIGYMFISHVKLLKAFYMTILTVTTIGYGEMWNMTAKGRLFNILVMTFGVGSVMGYSIAVLINIVTSGEVKKLVRFRKMVSDINNLKNHYLIFGLNDYIIHLTREFNRKKIPYVVISNSEKMDEFAKKNNIKFYLNLDPSNENSILLANIEKAVGAIIAETEDYKNLAITLTVKNVTQKLKIENFFIFSIINNEHFKEKLKLVGANYVETIPEITSRRIASLAEKPPIFGEKSFLEELLFGEETFIDIEELLITPESPVCGKTLKELNIKKQFGVTVIAIKKENGKVIYLPDETIVLEPKDILAVVAPKKNLKKAVKIFVKSGVFSRGILLKKKLKERENGLE</sequence>
<dbReference type="InterPro" id="IPR013099">
    <property type="entry name" value="K_chnl_dom"/>
</dbReference>
<dbReference type="SUPFAM" id="SSF51735">
    <property type="entry name" value="NAD(P)-binding Rossmann-fold domains"/>
    <property type="match status" value="1"/>
</dbReference>
<dbReference type="Gene3D" id="1.10.287.70">
    <property type="match status" value="1"/>
</dbReference>
<organism evidence="5 6">
    <name type="scientific">Desulfurobacterium indicum</name>
    <dbReference type="NCBI Taxonomy" id="1914305"/>
    <lineage>
        <taxon>Bacteria</taxon>
        <taxon>Pseudomonadati</taxon>
        <taxon>Aquificota</taxon>
        <taxon>Aquificia</taxon>
        <taxon>Desulfurobacteriales</taxon>
        <taxon>Desulfurobacteriaceae</taxon>
        <taxon>Desulfurobacterium</taxon>
    </lineage>
</organism>
<dbReference type="Pfam" id="PF02080">
    <property type="entry name" value="TrkA_C"/>
    <property type="match status" value="1"/>
</dbReference>
<dbReference type="Pfam" id="PF07885">
    <property type="entry name" value="Ion_trans_2"/>
    <property type="match status" value="1"/>
</dbReference>
<reference evidence="5 6" key="1">
    <citation type="submission" date="2016-10" db="EMBL/GenBank/DDBJ databases">
        <title>Genome sequence of a sulfur-reducing bacterium Desulfurobacterium indicum K6013.</title>
        <authorList>
            <person name="Cao J."/>
            <person name="Shao Z."/>
            <person name="Alain K."/>
            <person name="Jebbar M."/>
        </authorList>
    </citation>
    <scope>NUCLEOTIDE SEQUENCE [LARGE SCALE GENOMIC DNA]</scope>
    <source>
        <strain evidence="5 6">K6013</strain>
    </source>
</reference>
<dbReference type="STRING" id="1914305.BLW93_05115"/>
<evidence type="ECO:0000313" key="5">
    <source>
        <dbReference type="EMBL" id="OMH40443.1"/>
    </source>
</evidence>
<accession>A0A1R1ML05</accession>
<dbReference type="PROSITE" id="PS51202">
    <property type="entry name" value="RCK_C"/>
    <property type="match status" value="1"/>
</dbReference>
<dbReference type="InterPro" id="IPR050721">
    <property type="entry name" value="Trk_Ktr_HKT_K-transport"/>
</dbReference>
<protein>
    <submittedName>
        <fullName evidence="5">Potassium transporter TrkA</fullName>
    </submittedName>
</protein>
<dbReference type="AlphaFoldDB" id="A0A1R1ML05"/>
<feature type="domain" description="RCK N-terminal" evidence="3">
    <location>
        <begin position="125"/>
        <end position="250"/>
    </location>
</feature>
<evidence type="ECO:0000256" key="1">
    <source>
        <dbReference type="ARBA" id="ARBA00004651"/>
    </source>
</evidence>
<dbReference type="InterPro" id="IPR006037">
    <property type="entry name" value="RCK_C"/>
</dbReference>
<feature type="domain" description="RCK C-terminal" evidence="4">
    <location>
        <begin position="273"/>
        <end position="359"/>
    </location>
</feature>
<dbReference type="Proteomes" id="UP000187408">
    <property type="component" value="Unassembled WGS sequence"/>
</dbReference>
<comment type="caution">
    <text evidence="5">The sequence shown here is derived from an EMBL/GenBank/DDBJ whole genome shotgun (WGS) entry which is preliminary data.</text>
</comment>
<gene>
    <name evidence="5" type="ORF">BLW93_05115</name>
</gene>
<keyword evidence="2" id="KW-0812">Transmembrane</keyword>
<name>A0A1R1ML05_9BACT</name>
<dbReference type="Gene3D" id="3.30.70.1450">
    <property type="entry name" value="Regulator of K+ conductance, C-terminal domain"/>
    <property type="match status" value="1"/>
</dbReference>
<dbReference type="RefSeq" id="WP_076713032.1">
    <property type="nucleotide sequence ID" value="NZ_MOEN01000016.1"/>
</dbReference>
<keyword evidence="6" id="KW-1185">Reference proteome</keyword>
<feature type="transmembrane region" description="Helical" evidence="2">
    <location>
        <begin position="51"/>
        <end position="69"/>
    </location>
</feature>
<comment type="subcellular location">
    <subcellularLocation>
        <location evidence="1">Cell membrane</location>
        <topology evidence="1">Multi-pass membrane protein</topology>
    </subcellularLocation>
</comment>
<dbReference type="Gene3D" id="3.40.50.720">
    <property type="entry name" value="NAD(P)-binding Rossmann-like Domain"/>
    <property type="match status" value="1"/>
</dbReference>
<evidence type="ECO:0000256" key="2">
    <source>
        <dbReference type="SAM" id="Phobius"/>
    </source>
</evidence>
<dbReference type="EMBL" id="MOEN01000016">
    <property type="protein sequence ID" value="OMH40443.1"/>
    <property type="molecule type" value="Genomic_DNA"/>
</dbReference>
<dbReference type="GO" id="GO:0005886">
    <property type="term" value="C:plasma membrane"/>
    <property type="evidence" value="ECO:0007669"/>
    <property type="project" value="UniProtKB-SubCell"/>
</dbReference>
<evidence type="ECO:0000259" key="3">
    <source>
        <dbReference type="PROSITE" id="PS51201"/>
    </source>
</evidence>
<dbReference type="InterPro" id="IPR036291">
    <property type="entry name" value="NAD(P)-bd_dom_sf"/>
</dbReference>
<dbReference type="SUPFAM" id="SSF116726">
    <property type="entry name" value="TrkA C-terminal domain-like"/>
    <property type="match status" value="1"/>
</dbReference>